<comment type="caution">
    <text evidence="2">The sequence shown here is derived from an EMBL/GenBank/DDBJ whole genome shotgun (WGS) entry which is preliminary data.</text>
</comment>
<keyword evidence="3" id="KW-1185">Reference proteome</keyword>
<dbReference type="EMBL" id="JAMCCK010000065">
    <property type="protein sequence ID" value="MCL3998568.1"/>
    <property type="molecule type" value="Genomic_DNA"/>
</dbReference>
<evidence type="ECO:0000313" key="3">
    <source>
        <dbReference type="Proteomes" id="UP001202052"/>
    </source>
</evidence>
<feature type="domain" description="Tc1-like transposase DDE" evidence="1">
    <location>
        <begin position="5"/>
        <end position="144"/>
    </location>
</feature>
<proteinExistence type="predicted"/>
<evidence type="ECO:0000259" key="1">
    <source>
        <dbReference type="Pfam" id="PF13358"/>
    </source>
</evidence>
<name>A0ABT0P483_9ACTN</name>
<dbReference type="Pfam" id="PF13358">
    <property type="entry name" value="DDE_3"/>
    <property type="match status" value="1"/>
</dbReference>
<protein>
    <submittedName>
        <fullName evidence="2">Transposase</fullName>
    </submittedName>
</protein>
<dbReference type="InterPro" id="IPR036397">
    <property type="entry name" value="RNaseH_sf"/>
</dbReference>
<reference evidence="2 3" key="1">
    <citation type="submission" date="2022-05" db="EMBL/GenBank/DDBJ databases">
        <title>Genome Resource of Streptomyces lavenduligriseus GA1-1, a Strain with Broad-Spectrum Antifungal Activity against Phytopathogenic Fungi.</title>
        <authorList>
            <person name="Qi D."/>
        </authorList>
    </citation>
    <scope>NUCLEOTIDE SEQUENCE [LARGE SCALE GENOMIC DNA]</scope>
    <source>
        <strain evidence="2 3">GA1-1</strain>
    </source>
</reference>
<sequence>MTPPTTRTWARRGHTPLIRVRGRSQRRFSIAALACYKPGERSRLIYRPKRHADHKRGGRRSFTWTDYRDLLVAAHQQLGAPIVLVWDNLNVHKDARLRAFIDAHDWITCYFLPAYAPDLNPVEGLWSLLRRSSQANTAFTDPDHLMRTLRHGLRQIQYRSNLIDGCLTETGLTLTTSHQQAQ</sequence>
<accession>A0ABT0P483</accession>
<dbReference type="Proteomes" id="UP001202052">
    <property type="component" value="Unassembled WGS sequence"/>
</dbReference>
<dbReference type="InterPro" id="IPR038717">
    <property type="entry name" value="Tc1-like_DDE_dom"/>
</dbReference>
<gene>
    <name evidence="2" type="ORF">M4438_34565</name>
</gene>
<evidence type="ECO:0000313" key="2">
    <source>
        <dbReference type="EMBL" id="MCL3998568.1"/>
    </source>
</evidence>
<dbReference type="Gene3D" id="3.30.420.10">
    <property type="entry name" value="Ribonuclease H-like superfamily/Ribonuclease H"/>
    <property type="match status" value="1"/>
</dbReference>
<organism evidence="2 3">
    <name type="scientific">Streptomyces lavenduligriseus</name>
    <dbReference type="NCBI Taxonomy" id="67315"/>
    <lineage>
        <taxon>Bacteria</taxon>
        <taxon>Bacillati</taxon>
        <taxon>Actinomycetota</taxon>
        <taxon>Actinomycetes</taxon>
        <taxon>Kitasatosporales</taxon>
        <taxon>Streptomycetaceae</taxon>
        <taxon>Streptomyces</taxon>
    </lineage>
</organism>